<evidence type="ECO:0000259" key="1">
    <source>
        <dbReference type="Pfam" id="PF04909"/>
    </source>
</evidence>
<sequence>MDAAGVSAAVLVPPWFQGYDNSYVISAAAAAPSRYRVMARIDPAAPAIDAELTRLASVAEVAGVRVLFHRETRDALTDGTAEKLWHSASGLGMPVMVYAPGQVEHLRDVASQYPDVRIAIDHLGLSGGGTREQRQAEIDCLLRLSDLPNVAVKASAAPCYSTDPYPYRDLHAEVLAVLGAFGAERVFWGSDVSRLRGGYREAVTMFTEHLGLSVHDRRQVMGAGLRAWLGWELGSDMSREKEGRSS</sequence>
<dbReference type="InterPro" id="IPR052358">
    <property type="entry name" value="Aro_Compnd_Degr_Hydrolases"/>
</dbReference>
<dbReference type="Gene3D" id="3.20.20.140">
    <property type="entry name" value="Metal-dependent hydrolases"/>
    <property type="match status" value="1"/>
</dbReference>
<protein>
    <submittedName>
        <fullName evidence="2">Predicted metal-dependent hydrolase, TIM-barrel fold</fullName>
    </submittedName>
</protein>
<proteinExistence type="predicted"/>
<dbReference type="PANTHER" id="PTHR35563:SF2">
    <property type="entry name" value="BARREL METAL-DEPENDENT HYDROLASE, PUTATIVE (AFU_ORTHOLOGUE AFUA_1G16240)-RELATED"/>
    <property type="match status" value="1"/>
</dbReference>
<organism evidence="2 3">
    <name type="scientific">Sinosporangium album</name>
    <dbReference type="NCBI Taxonomy" id="504805"/>
    <lineage>
        <taxon>Bacteria</taxon>
        <taxon>Bacillati</taxon>
        <taxon>Actinomycetota</taxon>
        <taxon>Actinomycetes</taxon>
        <taxon>Streptosporangiales</taxon>
        <taxon>Streptosporangiaceae</taxon>
        <taxon>Sinosporangium</taxon>
    </lineage>
</organism>
<dbReference type="Proteomes" id="UP000198923">
    <property type="component" value="Unassembled WGS sequence"/>
</dbReference>
<dbReference type="PANTHER" id="PTHR35563">
    <property type="entry name" value="BARREL METAL-DEPENDENT HYDROLASE, PUTATIVE (AFU_ORTHOLOGUE AFUA_1G16240)-RELATED"/>
    <property type="match status" value="1"/>
</dbReference>
<feature type="domain" description="Amidohydrolase-related" evidence="1">
    <location>
        <begin position="2"/>
        <end position="221"/>
    </location>
</feature>
<name>A0A1G8FQY2_9ACTN</name>
<dbReference type="Pfam" id="PF04909">
    <property type="entry name" value="Amidohydro_2"/>
    <property type="match status" value="1"/>
</dbReference>
<keyword evidence="2" id="KW-0378">Hydrolase</keyword>
<dbReference type="STRING" id="504805.SAMN05421505_12449"/>
<dbReference type="SUPFAM" id="SSF51556">
    <property type="entry name" value="Metallo-dependent hydrolases"/>
    <property type="match status" value="1"/>
</dbReference>
<evidence type="ECO:0000313" key="3">
    <source>
        <dbReference type="Proteomes" id="UP000198923"/>
    </source>
</evidence>
<dbReference type="GO" id="GO:0016787">
    <property type="term" value="F:hydrolase activity"/>
    <property type="evidence" value="ECO:0007669"/>
    <property type="project" value="UniProtKB-KW"/>
</dbReference>
<gene>
    <name evidence="2" type="ORF">SAMN05421505_12449</name>
</gene>
<accession>A0A1G8FQY2</accession>
<keyword evidence="3" id="KW-1185">Reference proteome</keyword>
<dbReference type="InterPro" id="IPR006680">
    <property type="entry name" value="Amidohydro-rel"/>
</dbReference>
<dbReference type="InterPro" id="IPR032466">
    <property type="entry name" value="Metal_Hydrolase"/>
</dbReference>
<dbReference type="EMBL" id="FNCN01000024">
    <property type="protein sequence ID" value="SDH84562.1"/>
    <property type="molecule type" value="Genomic_DNA"/>
</dbReference>
<evidence type="ECO:0000313" key="2">
    <source>
        <dbReference type="EMBL" id="SDH84562.1"/>
    </source>
</evidence>
<reference evidence="2 3" key="1">
    <citation type="submission" date="2016-10" db="EMBL/GenBank/DDBJ databases">
        <authorList>
            <person name="de Groot N.N."/>
        </authorList>
    </citation>
    <scope>NUCLEOTIDE SEQUENCE [LARGE SCALE GENOMIC DNA]</scope>
    <source>
        <strain evidence="2 3">CPCC 201354</strain>
    </source>
</reference>
<dbReference type="AlphaFoldDB" id="A0A1G8FQY2"/>